<sequence length="196" mass="21328">MTVPTASPADPPADPSVPGRIVVALIGLPGAGKSTIARALEDHLRLRRICRDAIRAAMFPRCSYSFLEKRAAFRGVVQALEINCMLGISSVLDGMTFSARDDYDRIAETVAAFDFTLMPLWVDCPPERARARVQDDLDANRHLALDRTPERVDEVRRRAVPPPDGAVRIDAELPASAMCREAVRLVAARLQAGPAG</sequence>
<organism evidence="1 2">
    <name type="scientific">Dokdonella koreensis DS-123</name>
    <dbReference type="NCBI Taxonomy" id="1300342"/>
    <lineage>
        <taxon>Bacteria</taxon>
        <taxon>Pseudomonadati</taxon>
        <taxon>Pseudomonadota</taxon>
        <taxon>Gammaproteobacteria</taxon>
        <taxon>Lysobacterales</taxon>
        <taxon>Rhodanobacteraceae</taxon>
        <taxon>Dokdonella</taxon>
    </lineage>
</organism>
<protein>
    <submittedName>
        <fullName evidence="1">Uncharacterized protein</fullName>
    </submittedName>
</protein>
<dbReference type="KEGG" id="dko:I596_2062"/>
<reference evidence="1 2" key="1">
    <citation type="submission" date="2016-04" db="EMBL/GenBank/DDBJ databases">
        <title>Complete genome sequence of Dokdonella koreensis DS-123T.</title>
        <authorList>
            <person name="Kim J.F."/>
            <person name="Lee H."/>
            <person name="Kwak M.-J."/>
        </authorList>
    </citation>
    <scope>NUCLEOTIDE SEQUENCE [LARGE SCALE GENOMIC DNA]</scope>
    <source>
        <strain evidence="1 2">DS-123</strain>
    </source>
</reference>
<dbReference type="Pfam" id="PF13671">
    <property type="entry name" value="AAA_33"/>
    <property type="match status" value="1"/>
</dbReference>
<dbReference type="OrthoDB" id="3819922at2"/>
<dbReference type="EMBL" id="CP015249">
    <property type="protein sequence ID" value="ANB18081.1"/>
    <property type="molecule type" value="Genomic_DNA"/>
</dbReference>
<dbReference type="InterPro" id="IPR027417">
    <property type="entry name" value="P-loop_NTPase"/>
</dbReference>
<dbReference type="Gene3D" id="3.40.50.300">
    <property type="entry name" value="P-loop containing nucleotide triphosphate hydrolases"/>
    <property type="match status" value="1"/>
</dbReference>
<accession>A0A160DVE7</accession>
<dbReference type="AlphaFoldDB" id="A0A160DVE7"/>
<keyword evidence="2" id="KW-1185">Reference proteome</keyword>
<evidence type="ECO:0000313" key="1">
    <source>
        <dbReference type="EMBL" id="ANB18081.1"/>
    </source>
</evidence>
<gene>
    <name evidence="1" type="ORF">I596_2062</name>
</gene>
<evidence type="ECO:0000313" key="2">
    <source>
        <dbReference type="Proteomes" id="UP000076830"/>
    </source>
</evidence>
<proteinExistence type="predicted"/>
<dbReference type="SUPFAM" id="SSF52540">
    <property type="entry name" value="P-loop containing nucleoside triphosphate hydrolases"/>
    <property type="match status" value="1"/>
</dbReference>
<dbReference type="RefSeq" id="WP_067646992.1">
    <property type="nucleotide sequence ID" value="NZ_CP015249.1"/>
</dbReference>
<name>A0A160DVE7_9GAMM</name>
<dbReference type="STRING" id="1300342.I596_2062"/>
<dbReference type="Proteomes" id="UP000076830">
    <property type="component" value="Chromosome"/>
</dbReference>